<keyword evidence="2" id="KW-1133">Transmembrane helix</keyword>
<evidence type="ECO:0000313" key="3">
    <source>
        <dbReference type="EMBL" id="KAF9548673.1"/>
    </source>
</evidence>
<accession>A0A9P6FF48</accession>
<evidence type="ECO:0000256" key="2">
    <source>
        <dbReference type="SAM" id="Phobius"/>
    </source>
</evidence>
<dbReference type="AlphaFoldDB" id="A0A9P6FF48"/>
<proteinExistence type="predicted"/>
<dbReference type="EMBL" id="JAAAXW010000027">
    <property type="protein sequence ID" value="KAF9548673.1"/>
    <property type="molecule type" value="Genomic_DNA"/>
</dbReference>
<protein>
    <submittedName>
        <fullName evidence="3">Uncharacterized protein</fullName>
    </submittedName>
</protein>
<gene>
    <name evidence="3" type="ORF">EC957_005912</name>
</gene>
<comment type="caution">
    <text evidence="3">The sequence shown here is derived from an EMBL/GenBank/DDBJ whole genome shotgun (WGS) entry which is preliminary data.</text>
</comment>
<keyword evidence="4" id="KW-1185">Reference proteome</keyword>
<evidence type="ECO:0000256" key="1">
    <source>
        <dbReference type="SAM" id="MobiDB-lite"/>
    </source>
</evidence>
<name>A0A9P6FF48_9FUNG</name>
<keyword evidence="2" id="KW-0812">Transmembrane</keyword>
<reference evidence="3" key="1">
    <citation type="journal article" date="2020" name="Fungal Divers.">
        <title>Resolving the Mortierellaceae phylogeny through synthesis of multi-gene phylogenetics and phylogenomics.</title>
        <authorList>
            <person name="Vandepol N."/>
            <person name="Liber J."/>
            <person name="Desiro A."/>
            <person name="Na H."/>
            <person name="Kennedy M."/>
            <person name="Barry K."/>
            <person name="Grigoriev I.V."/>
            <person name="Miller A.N."/>
            <person name="O'Donnell K."/>
            <person name="Stajich J.E."/>
            <person name="Bonito G."/>
        </authorList>
    </citation>
    <scope>NUCLEOTIDE SEQUENCE</scope>
    <source>
        <strain evidence="3">NRRL 2591</strain>
    </source>
</reference>
<evidence type="ECO:0000313" key="4">
    <source>
        <dbReference type="Proteomes" id="UP000723463"/>
    </source>
</evidence>
<feature type="region of interest" description="Disordered" evidence="1">
    <location>
        <begin position="1"/>
        <end position="22"/>
    </location>
</feature>
<feature type="transmembrane region" description="Helical" evidence="2">
    <location>
        <begin position="37"/>
        <end position="58"/>
    </location>
</feature>
<organism evidence="3 4">
    <name type="scientific">Mortierella hygrophila</name>
    <dbReference type="NCBI Taxonomy" id="979708"/>
    <lineage>
        <taxon>Eukaryota</taxon>
        <taxon>Fungi</taxon>
        <taxon>Fungi incertae sedis</taxon>
        <taxon>Mucoromycota</taxon>
        <taxon>Mortierellomycotina</taxon>
        <taxon>Mortierellomycetes</taxon>
        <taxon>Mortierellales</taxon>
        <taxon>Mortierellaceae</taxon>
        <taxon>Mortierella</taxon>
    </lineage>
</organism>
<sequence length="106" mass="11323">MSFAFKFSSKIARSRSFSPTQETPYTKIPVSKLNRPFIMAAAVFLAITILSTFFTNAAPVPESLVIGVLRTVVKTGAAIVSPIIPLDLDKGALEADRKVQTGAAPL</sequence>
<keyword evidence="2" id="KW-0472">Membrane</keyword>
<dbReference type="Proteomes" id="UP000723463">
    <property type="component" value="Unassembled WGS sequence"/>
</dbReference>